<dbReference type="OrthoDB" id="4271704at2"/>
<dbReference type="GeneID" id="86830553"/>
<evidence type="ECO:0000313" key="3">
    <source>
        <dbReference type="Proteomes" id="UP000629287"/>
    </source>
</evidence>
<feature type="compositionally biased region" description="Basic residues" evidence="1">
    <location>
        <begin position="380"/>
        <end position="391"/>
    </location>
</feature>
<name>A0A8I0TW09_9ACTN</name>
<organism evidence="2 3">
    <name type="scientific">Streptomyces stelliscabiei</name>
    <dbReference type="NCBI Taxonomy" id="146820"/>
    <lineage>
        <taxon>Bacteria</taxon>
        <taxon>Bacillati</taxon>
        <taxon>Actinomycetota</taxon>
        <taxon>Actinomycetes</taxon>
        <taxon>Kitasatosporales</taxon>
        <taxon>Streptomycetaceae</taxon>
        <taxon>Streptomyces</taxon>
    </lineage>
</organism>
<dbReference type="EMBL" id="JADBGF010000001">
    <property type="protein sequence ID" value="MBE1599888.1"/>
    <property type="molecule type" value="Genomic_DNA"/>
</dbReference>
<sequence>MPPNSPAEITLAYSRAAGLVAIAHGEQYRWAHTALEHAGFTKRDDGTYSTPGPDIRAAAAKLLPLAHRHRTTVDVSPRPFLGDIADRIAVLLPGTWTAQVEIYSHPVWQGDLLPWLWDRGEFVRAVENQRVPYAAKLTSDMGVELLLAECGSDPQLGYLVGALSSHQEFDDSYNNPYAPSSIVLPPRPDPAAKAITDTFLPSYHRALHARRLGAVVSALDQLRDEYDAVTAIWESGRSSDGTSLTGHDMVEVNRTFAEYAWRIFRAVLTHAPGLLQQCGAAVADRSADADTVAQLSEALASSQAALNAWRRSQNPAAAQPSARLLPPVEVRTRLGLEAVPAIETWLAARDAFVRIAHSAVPASPAQPAIGETTSAGKPRPPAHSHRPSPRR</sequence>
<dbReference type="AlphaFoldDB" id="A0A8I0TW09"/>
<gene>
    <name evidence="2" type="ORF">H4687_006017</name>
</gene>
<comment type="caution">
    <text evidence="2">The sequence shown here is derived from an EMBL/GenBank/DDBJ whole genome shotgun (WGS) entry which is preliminary data.</text>
</comment>
<accession>A0A8I0TW09</accession>
<feature type="region of interest" description="Disordered" evidence="1">
    <location>
        <begin position="363"/>
        <end position="391"/>
    </location>
</feature>
<keyword evidence="3" id="KW-1185">Reference proteome</keyword>
<evidence type="ECO:0000256" key="1">
    <source>
        <dbReference type="SAM" id="MobiDB-lite"/>
    </source>
</evidence>
<proteinExistence type="predicted"/>
<protein>
    <submittedName>
        <fullName evidence="2">Uncharacterized protein</fullName>
    </submittedName>
</protein>
<dbReference type="Proteomes" id="UP000629287">
    <property type="component" value="Unassembled WGS sequence"/>
</dbReference>
<reference evidence="2 3" key="1">
    <citation type="submission" date="2020-10" db="EMBL/GenBank/DDBJ databases">
        <title>Sequencing the genomes of 1000 actinobacteria strains.</title>
        <authorList>
            <person name="Klenk H.-P."/>
        </authorList>
    </citation>
    <scope>NUCLEOTIDE SEQUENCE [LARGE SCALE GENOMIC DNA]</scope>
    <source>
        <strain evidence="2 3">DSM 41803</strain>
    </source>
</reference>
<evidence type="ECO:0000313" key="2">
    <source>
        <dbReference type="EMBL" id="MBE1599888.1"/>
    </source>
</evidence>
<dbReference type="RefSeq" id="WP_046916648.1">
    <property type="nucleotide sequence ID" value="NZ_JADBGF010000001.1"/>
</dbReference>